<sequence>MAGGLGDGGDAAHEGAADTENVDMHDGKAREIRESGKDTGFQAKKAATTGSPDAGSQGLIA</sequence>
<keyword evidence="3" id="KW-1185">Reference proteome</keyword>
<evidence type="ECO:0000256" key="1">
    <source>
        <dbReference type="SAM" id="MobiDB-lite"/>
    </source>
</evidence>
<feature type="region of interest" description="Disordered" evidence="1">
    <location>
        <begin position="1"/>
        <end position="61"/>
    </location>
</feature>
<feature type="compositionally biased region" description="Basic and acidic residues" evidence="1">
    <location>
        <begin position="10"/>
        <end position="37"/>
    </location>
</feature>
<evidence type="ECO:0000313" key="3">
    <source>
        <dbReference type="Proteomes" id="UP000662678"/>
    </source>
</evidence>
<accession>A0ABQ3HA32</accession>
<reference evidence="3" key="1">
    <citation type="journal article" date="2019" name="Int. J. Syst. Evol. Microbiol.">
        <title>The Global Catalogue of Microorganisms (GCM) 10K type strain sequencing project: providing services to taxonomists for standard genome sequencing and annotation.</title>
        <authorList>
            <consortium name="The Broad Institute Genomics Platform"/>
            <consortium name="The Broad Institute Genome Sequencing Center for Infectious Disease"/>
            <person name="Wu L."/>
            <person name="Ma J."/>
        </authorList>
    </citation>
    <scope>NUCLEOTIDE SEQUENCE [LARGE SCALE GENOMIC DNA]</scope>
    <source>
        <strain evidence="3">KCTC 23713</strain>
    </source>
</reference>
<evidence type="ECO:0000313" key="2">
    <source>
        <dbReference type="EMBL" id="GHD77051.1"/>
    </source>
</evidence>
<dbReference type="Proteomes" id="UP000662678">
    <property type="component" value="Unassembled WGS sequence"/>
</dbReference>
<organism evidence="2 3">
    <name type="scientific">Vogesella fluminis</name>
    <dbReference type="NCBI Taxonomy" id="1069161"/>
    <lineage>
        <taxon>Bacteria</taxon>
        <taxon>Pseudomonadati</taxon>
        <taxon>Pseudomonadota</taxon>
        <taxon>Betaproteobacteria</taxon>
        <taxon>Neisseriales</taxon>
        <taxon>Chromobacteriaceae</taxon>
        <taxon>Vogesella</taxon>
    </lineage>
</organism>
<gene>
    <name evidence="2" type="ORF">GCM10011419_17290</name>
</gene>
<comment type="caution">
    <text evidence="2">The sequence shown here is derived from an EMBL/GenBank/DDBJ whole genome shotgun (WGS) entry which is preliminary data.</text>
</comment>
<proteinExistence type="predicted"/>
<protein>
    <submittedName>
        <fullName evidence="2">Uncharacterized protein</fullName>
    </submittedName>
</protein>
<dbReference type="EMBL" id="BMYP01000018">
    <property type="protein sequence ID" value="GHD77051.1"/>
    <property type="molecule type" value="Genomic_DNA"/>
</dbReference>
<name>A0ABQ3HA32_9NEIS</name>